<dbReference type="InterPro" id="IPR015943">
    <property type="entry name" value="WD40/YVTN_repeat-like_dom_sf"/>
</dbReference>
<sequence length="1483" mass="162964">MPGTNLIVPVVLWGKHAPTHCVSSVYLSRDQKTLVTGCYDGQICIWQVDPDSLKMTPRCLLVGHTAPVTCLSRASIIQDNNFIVSSSEAGEMCTWDLVDGKCRESVKLSQIHTNIQAYHMCNSEDLRLFCNGYYAEILIMDPFSLEILFSLSSKMNPDWISALHVLRPSSRKDDVVLAISITGTVKVWSLLGHENKQSEPIYENESKQIRCLNALSLNCCAYNQRTVLIVCAKYCQIYDAGDFSVLCSIQAPSGERWMSGDFLAPDRVLVYSTEGKGYLYKLPANKLRGRAIISSVPDHKGFHGPTVDHDSPVLFGILAHPDNKLLSCPPAMRFVITSVGGKQRRLLLRGDSAGVVSVWNVDDAAVPTPNQMSSHAPIVMTSLDIAWEDMNPSPVGILDQLNHPEEQEIKLTASIYLLAANRLVVGREDGSIVIVNATHTVQLQLLHGNHQQLDDWPPHQLLLGHNGRVNCLLYPHHVHQRYDKSHLVSGGIDFAVCLWDLFSGALLHRFCVHAGEITQLIVPPHNCSPRIQKCICSVASDHSVTLLSLTERKCVTLASRHLFPVLTIKWRPADDFMVVGCSDGTVFVWQMETGHVDRVLHGMIAEEVLAACDEALADDLGGSLSTGSSDGLANPAVHFFRGLRHRNLTAMRAATQRGLAALQQSGPAGSAGPLAEPARARRAQLTVQGFRSNPADPESHILFFDIEGLIVELLSEEYSAMSPASLEAAGLITSEYMKVAALTQSASPDATKRISDFFGRVKDKAGDMERILKEKDKHGILAKMKEGAETMQTKLQAKAEQLKGHIDNKEDASQKRQRPRDMSLAEPPHTMEIAQILISLLHAWGLDPDLDRVCESKLGLLRPMVPVCFGVVSRHGHMAVQLPTWLGSWSAACASAPDDPLLITSDLPPELVRQEKLTRLFSSKLHWELSTTLTTNHLLSIVALANTLMSMSNASFVPEQEVIRRLHRPSTRNSSSWAADEEREEQLAAQQAHIKQGWSLLATLHCVLLPDKVVAAGAKSFKRPQVEMLARRWQHHCLEVREAAQALLLAELGRLGPKGRKTLVDNWAQFLPLYTHTESINPHAAHKEPAEKIQQVQEEEFEEEEEEIIRKPSSLAELKRKQTTAVVLLGVIGAEFGQDITSEGAAGNKRRKDGDSRKSSVVEGFTLSSSNNLARLTALALTHLLLSPACPRLPAHTPLRRAAVDLLGRGFTVWEPYLDVSHVLLGLLEMCCDADKLVPSMTYGLPLTPQADSCRTARHALTLIATARPAAFITTMAREVARCAAAAQSAPPSAAYLALHKGRAEVLRGIELLIDRMHNEVAELLVEVMDIILHCVDQSHLKSKGLNEVFPAICRYNQVSHCPATRRIAVGSHTGQLAMYELRAGRCQSLAAHAGPVTACAFSPDGRYLVSYATADNRLSFWQSTAGMFGLGAAQTRCVKCYSTAPMADVARLNPARLARLVWTNSRTVTLMLADGSETRFNV</sequence>
<dbReference type="Proteomes" id="UP000829999">
    <property type="component" value="Chromosome 22"/>
</dbReference>
<evidence type="ECO:0000313" key="6">
    <source>
        <dbReference type="Proteomes" id="UP000829999"/>
    </source>
</evidence>
<evidence type="ECO:0000313" key="8">
    <source>
        <dbReference type="RefSeq" id="XP_050558558.1"/>
    </source>
</evidence>
<feature type="compositionally biased region" description="Basic and acidic residues" evidence="5">
    <location>
        <begin position="800"/>
        <end position="823"/>
    </location>
</feature>
<dbReference type="InterPro" id="IPR001680">
    <property type="entry name" value="WD40_rpt"/>
</dbReference>
<evidence type="ECO:0000256" key="2">
    <source>
        <dbReference type="ARBA" id="ARBA00022574"/>
    </source>
</evidence>
<proteinExistence type="predicted"/>
<dbReference type="PANTHER" id="PTHR44099:SF4">
    <property type="entry name" value="RABCONNECTIN-3B, ISOFORM A"/>
    <property type="match status" value="1"/>
</dbReference>
<dbReference type="SMART" id="SM00320">
    <property type="entry name" value="WD40"/>
    <property type="match status" value="8"/>
</dbReference>
<dbReference type="InterPro" id="IPR019775">
    <property type="entry name" value="WD40_repeat_CS"/>
</dbReference>
<evidence type="ECO:0000256" key="4">
    <source>
        <dbReference type="PROSITE-ProRule" id="PRU00221"/>
    </source>
</evidence>
<dbReference type="Pfam" id="PF00400">
    <property type="entry name" value="WD40"/>
    <property type="match status" value="5"/>
</dbReference>
<dbReference type="Gene3D" id="2.130.10.10">
    <property type="entry name" value="YVTN repeat-like/Quinoprotein amine dehydrogenase"/>
    <property type="match status" value="3"/>
</dbReference>
<dbReference type="CTD" id="31155"/>
<dbReference type="RefSeq" id="XP_050558557.1">
    <property type="nucleotide sequence ID" value="XM_050702600.1"/>
</dbReference>
<evidence type="ECO:0000256" key="1">
    <source>
        <dbReference type="ARBA" id="ARBA00022553"/>
    </source>
</evidence>
<feature type="repeat" description="WD" evidence="4">
    <location>
        <begin position="1390"/>
        <end position="1423"/>
    </location>
</feature>
<name>A0A9R0E4A9_SPOFR</name>
<evidence type="ECO:0000256" key="5">
    <source>
        <dbReference type="SAM" id="MobiDB-lite"/>
    </source>
</evidence>
<evidence type="ECO:0000256" key="3">
    <source>
        <dbReference type="ARBA" id="ARBA00022737"/>
    </source>
</evidence>
<keyword evidence="1" id="KW-0597">Phosphoprotein</keyword>
<gene>
    <name evidence="7 8" type="primary">LOC118279672</name>
</gene>
<accession>A0A9R0E4A9</accession>
<feature type="repeat" description="WD" evidence="4">
    <location>
        <begin position="558"/>
        <end position="599"/>
    </location>
</feature>
<keyword evidence="2 4" id="KW-0853">WD repeat</keyword>
<dbReference type="SUPFAM" id="SSF50978">
    <property type="entry name" value="WD40 repeat-like"/>
    <property type="match status" value="2"/>
</dbReference>
<protein>
    <submittedName>
        <fullName evidence="7 8">WD repeat-containing protein 7 isoform X1</fullName>
    </submittedName>
</protein>
<dbReference type="PANTHER" id="PTHR44099">
    <property type="entry name" value="RABCONNECTIN-3B, ISOFORM A"/>
    <property type="match status" value="1"/>
</dbReference>
<organism evidence="6 8">
    <name type="scientific">Spodoptera frugiperda</name>
    <name type="common">Fall armyworm</name>
    <dbReference type="NCBI Taxonomy" id="7108"/>
    <lineage>
        <taxon>Eukaryota</taxon>
        <taxon>Metazoa</taxon>
        <taxon>Ecdysozoa</taxon>
        <taxon>Arthropoda</taxon>
        <taxon>Hexapoda</taxon>
        <taxon>Insecta</taxon>
        <taxon>Pterygota</taxon>
        <taxon>Neoptera</taxon>
        <taxon>Endopterygota</taxon>
        <taxon>Lepidoptera</taxon>
        <taxon>Glossata</taxon>
        <taxon>Ditrysia</taxon>
        <taxon>Noctuoidea</taxon>
        <taxon>Noctuidae</taxon>
        <taxon>Amphipyrinae</taxon>
        <taxon>Spodoptera</taxon>
    </lineage>
</organism>
<keyword evidence="3" id="KW-0677">Repeat</keyword>
<dbReference type="GeneID" id="118279672"/>
<dbReference type="RefSeq" id="XP_050558558.1">
    <property type="nucleotide sequence ID" value="XM_050702601.1"/>
</dbReference>
<evidence type="ECO:0000313" key="7">
    <source>
        <dbReference type="RefSeq" id="XP_050558557.1"/>
    </source>
</evidence>
<feature type="region of interest" description="Disordered" evidence="5">
    <location>
        <begin position="800"/>
        <end position="826"/>
    </location>
</feature>
<feature type="repeat" description="WD" evidence="4">
    <location>
        <begin position="22"/>
        <end position="56"/>
    </location>
</feature>
<dbReference type="PROSITE" id="PS00678">
    <property type="entry name" value="WD_REPEATS_1"/>
    <property type="match status" value="1"/>
</dbReference>
<dbReference type="OrthoDB" id="338622at2759"/>
<dbReference type="FunFam" id="2.130.10.10:FF:000247">
    <property type="entry name" value="WD repeat-containing protein 72"/>
    <property type="match status" value="1"/>
</dbReference>
<dbReference type="PROSITE" id="PS50082">
    <property type="entry name" value="WD_REPEATS_2"/>
    <property type="match status" value="3"/>
</dbReference>
<dbReference type="GO" id="GO:0005737">
    <property type="term" value="C:cytoplasm"/>
    <property type="evidence" value="ECO:0007669"/>
    <property type="project" value="TreeGrafter"/>
</dbReference>
<dbReference type="InterPro" id="IPR049916">
    <property type="entry name" value="WDR72-like"/>
</dbReference>
<reference evidence="7 8" key="1">
    <citation type="submission" date="2025-04" db="UniProtKB">
        <authorList>
            <consortium name="RefSeq"/>
        </authorList>
    </citation>
    <scope>IDENTIFICATION</scope>
    <source>
        <tissue evidence="7 8">Whole larval tissue</tissue>
    </source>
</reference>
<dbReference type="PROSITE" id="PS50294">
    <property type="entry name" value="WD_REPEATS_REGION"/>
    <property type="match status" value="1"/>
</dbReference>
<keyword evidence="6" id="KW-1185">Reference proteome</keyword>
<dbReference type="InterPro" id="IPR036322">
    <property type="entry name" value="WD40_repeat_dom_sf"/>
</dbReference>